<dbReference type="EMBL" id="VSSQ01028894">
    <property type="protein sequence ID" value="MPM78788.1"/>
    <property type="molecule type" value="Genomic_DNA"/>
</dbReference>
<proteinExistence type="predicted"/>
<dbReference type="AlphaFoldDB" id="A0A645CPG0"/>
<feature type="domain" description="Thioredoxin" evidence="1">
    <location>
        <begin position="6"/>
        <end position="64"/>
    </location>
</feature>
<gene>
    <name evidence="2" type="ORF">SDC9_125801</name>
</gene>
<evidence type="ECO:0000259" key="1">
    <source>
        <dbReference type="Pfam" id="PF00085"/>
    </source>
</evidence>
<dbReference type="CDD" id="cd02947">
    <property type="entry name" value="TRX_family"/>
    <property type="match status" value="1"/>
</dbReference>
<protein>
    <recommendedName>
        <fullName evidence="1">Thioredoxin domain-containing protein</fullName>
    </recommendedName>
</protein>
<dbReference type="Pfam" id="PF00085">
    <property type="entry name" value="Thioredoxin"/>
    <property type="match status" value="1"/>
</dbReference>
<accession>A0A645CPG0</accession>
<dbReference type="PROSITE" id="PS51354">
    <property type="entry name" value="GLUTAREDOXIN_2"/>
    <property type="match status" value="1"/>
</dbReference>
<sequence length="86" mass="9924">MKLRLFYLPNCPHCKRALAMIEELQSANPEYATIEIEKINERIESALANQYDYYLVPTFYLGETKLFEGVPNKEAIEGVLKKALVK</sequence>
<dbReference type="Gene3D" id="3.40.30.10">
    <property type="entry name" value="Glutaredoxin"/>
    <property type="match status" value="1"/>
</dbReference>
<reference evidence="2" key="1">
    <citation type="submission" date="2019-08" db="EMBL/GenBank/DDBJ databases">
        <authorList>
            <person name="Kucharzyk K."/>
            <person name="Murdoch R.W."/>
            <person name="Higgins S."/>
            <person name="Loffler F."/>
        </authorList>
    </citation>
    <scope>NUCLEOTIDE SEQUENCE</scope>
</reference>
<comment type="caution">
    <text evidence="2">The sequence shown here is derived from an EMBL/GenBank/DDBJ whole genome shotgun (WGS) entry which is preliminary data.</text>
</comment>
<organism evidence="2">
    <name type="scientific">bioreactor metagenome</name>
    <dbReference type="NCBI Taxonomy" id="1076179"/>
    <lineage>
        <taxon>unclassified sequences</taxon>
        <taxon>metagenomes</taxon>
        <taxon>ecological metagenomes</taxon>
    </lineage>
</organism>
<dbReference type="InterPro" id="IPR036249">
    <property type="entry name" value="Thioredoxin-like_sf"/>
</dbReference>
<dbReference type="InterPro" id="IPR011767">
    <property type="entry name" value="GLR_AS"/>
</dbReference>
<dbReference type="PROSITE" id="PS00195">
    <property type="entry name" value="GLUTAREDOXIN_1"/>
    <property type="match status" value="1"/>
</dbReference>
<dbReference type="SUPFAM" id="SSF52833">
    <property type="entry name" value="Thioredoxin-like"/>
    <property type="match status" value="1"/>
</dbReference>
<dbReference type="InterPro" id="IPR013766">
    <property type="entry name" value="Thioredoxin_domain"/>
</dbReference>
<name>A0A645CPG0_9ZZZZ</name>
<evidence type="ECO:0000313" key="2">
    <source>
        <dbReference type="EMBL" id="MPM78788.1"/>
    </source>
</evidence>